<dbReference type="Proteomes" id="UP001370490">
    <property type="component" value="Unassembled WGS sequence"/>
</dbReference>
<feature type="compositionally biased region" description="Basic residues" evidence="3">
    <location>
        <begin position="159"/>
        <end position="173"/>
    </location>
</feature>
<gene>
    <name evidence="5" type="ORF">RJ641_036697</name>
</gene>
<feature type="compositionally biased region" description="Basic residues" evidence="3">
    <location>
        <begin position="203"/>
        <end position="213"/>
    </location>
</feature>
<evidence type="ECO:0000313" key="6">
    <source>
        <dbReference type="Proteomes" id="UP001370490"/>
    </source>
</evidence>
<feature type="compositionally biased region" description="Basic residues" evidence="3">
    <location>
        <begin position="250"/>
        <end position="264"/>
    </location>
</feature>
<feature type="compositionally biased region" description="Basic and acidic residues" evidence="3">
    <location>
        <begin position="16"/>
        <end position="39"/>
    </location>
</feature>
<evidence type="ECO:0000256" key="2">
    <source>
        <dbReference type="SAM" id="Coils"/>
    </source>
</evidence>
<dbReference type="Pfam" id="PF12923">
    <property type="entry name" value="RRP7"/>
    <property type="match status" value="1"/>
</dbReference>
<evidence type="ECO:0000259" key="4">
    <source>
        <dbReference type="Pfam" id="PF12923"/>
    </source>
</evidence>
<feature type="compositionally biased region" description="Basic and acidic residues" evidence="3">
    <location>
        <begin position="240"/>
        <end position="249"/>
    </location>
</feature>
<dbReference type="GO" id="GO:0000028">
    <property type="term" value="P:ribosomal small subunit assembly"/>
    <property type="evidence" value="ECO:0007669"/>
    <property type="project" value="TreeGrafter"/>
</dbReference>
<dbReference type="GO" id="GO:0034456">
    <property type="term" value="C:UTP-C complex"/>
    <property type="evidence" value="ECO:0007669"/>
    <property type="project" value="TreeGrafter"/>
</dbReference>
<feature type="compositionally biased region" description="Basic and acidic residues" evidence="3">
    <location>
        <begin position="282"/>
        <end position="299"/>
    </location>
</feature>
<comment type="similarity">
    <text evidence="1">Belongs to the RRP7 family.</text>
</comment>
<feature type="domain" description="Ribosomal RNA-processing protein 7 C-terminal" evidence="4">
    <location>
        <begin position="333"/>
        <end position="428"/>
    </location>
</feature>
<comment type="caution">
    <text evidence="5">The sequence shown here is derived from an EMBL/GenBank/DDBJ whole genome shotgun (WGS) entry which is preliminary data.</text>
</comment>
<dbReference type="PANTHER" id="PTHR13191">
    <property type="entry name" value="RIBOSOMAL RNA PROCESSING PROTEIN 7-RELATED"/>
    <property type="match status" value="1"/>
</dbReference>
<keyword evidence="6" id="KW-1185">Reference proteome</keyword>
<feature type="compositionally biased region" description="Basic and acidic residues" evidence="3">
    <location>
        <begin position="174"/>
        <end position="185"/>
    </location>
</feature>
<feature type="coiled-coil region" evidence="2">
    <location>
        <begin position="338"/>
        <end position="365"/>
    </location>
</feature>
<keyword evidence="2" id="KW-0175">Coiled coil</keyword>
<dbReference type="GO" id="GO:0006364">
    <property type="term" value="P:rRNA processing"/>
    <property type="evidence" value="ECO:0007669"/>
    <property type="project" value="TreeGrafter"/>
</dbReference>
<name>A0AAN8VEZ7_9MAGN</name>
<protein>
    <submittedName>
        <fullName evidence="5">Ribosomal RNA-processing protein 7, C-terminal domain</fullName>
    </submittedName>
</protein>
<dbReference type="PANTHER" id="PTHR13191:SF0">
    <property type="entry name" value="RIBOSOMAL RNA-PROCESSING PROTEIN 7 HOMOLOG A-RELATED"/>
    <property type="match status" value="1"/>
</dbReference>
<dbReference type="EMBL" id="JBAMMX010000009">
    <property type="protein sequence ID" value="KAK6933803.1"/>
    <property type="molecule type" value="Genomic_DNA"/>
</dbReference>
<feature type="region of interest" description="Disordered" evidence="3">
    <location>
        <begin position="1"/>
        <end position="57"/>
    </location>
</feature>
<reference evidence="5 6" key="1">
    <citation type="submission" date="2023-12" db="EMBL/GenBank/DDBJ databases">
        <title>A high-quality genome assembly for Dillenia turbinata (Dilleniales).</title>
        <authorList>
            <person name="Chanderbali A."/>
        </authorList>
    </citation>
    <scope>NUCLEOTIDE SEQUENCE [LARGE SCALE GENOMIC DNA]</scope>
    <source>
        <strain evidence="5">LSX21</strain>
        <tissue evidence="5">Leaf</tissue>
    </source>
</reference>
<dbReference type="GO" id="GO:0032545">
    <property type="term" value="C:CURI complex"/>
    <property type="evidence" value="ECO:0007669"/>
    <property type="project" value="TreeGrafter"/>
</dbReference>
<dbReference type="InterPro" id="IPR040446">
    <property type="entry name" value="RRP7"/>
</dbReference>
<sequence>MNNSSGKARRKRVKQRRDDIAHHQVNDKENLSIEAEKEKKTRKLLRKKNRKAEKKAKAELGAVDEVSLTVADDHDGKNCNRLEKCNSENFVWPLTWEETVETIQNKETKMNKSFKKKRRKGEKNDKVDMANVNEIDVENEKANMSVEAEAEKQNENLLQKKKRKFEKKQKAISKKNDEVEDRCDLQTEETMETIQNEIMKMNKPLKKKRRKGEKSKGVDAANLDEVGVENEKASVSVEAEAEKQNEKLVWKKKRKLEKKLKAMPRKNDVEDVSEEQSVKMQKAQEKKDKQSATKDEKLQENGGAPEPDEVFEISSGDEDSSKGMKKWITEYHESRPGLKALQQQIDEFITSYEAQEEQARNEKEARIAEGGWTVVVHHKGRKKTTESESGVAVGSVAEAAVLDKMAKKKSKEVGLDFYRFHKKEAQRNGWRGNLVNKLDFHVSEGMLYGFSRNLCDKGHDQEPRHIVVC</sequence>
<evidence type="ECO:0000313" key="5">
    <source>
        <dbReference type="EMBL" id="KAK6933803.1"/>
    </source>
</evidence>
<accession>A0AAN8VEZ7</accession>
<feature type="region of interest" description="Disordered" evidence="3">
    <location>
        <begin position="148"/>
        <end position="322"/>
    </location>
</feature>
<evidence type="ECO:0000256" key="3">
    <source>
        <dbReference type="SAM" id="MobiDB-lite"/>
    </source>
</evidence>
<evidence type="ECO:0000256" key="1">
    <source>
        <dbReference type="ARBA" id="ARBA00006110"/>
    </source>
</evidence>
<feature type="compositionally biased region" description="Basic residues" evidence="3">
    <location>
        <begin position="40"/>
        <end position="54"/>
    </location>
</feature>
<proteinExistence type="inferred from homology"/>
<dbReference type="AlphaFoldDB" id="A0AAN8VEZ7"/>
<organism evidence="5 6">
    <name type="scientific">Dillenia turbinata</name>
    <dbReference type="NCBI Taxonomy" id="194707"/>
    <lineage>
        <taxon>Eukaryota</taxon>
        <taxon>Viridiplantae</taxon>
        <taxon>Streptophyta</taxon>
        <taxon>Embryophyta</taxon>
        <taxon>Tracheophyta</taxon>
        <taxon>Spermatophyta</taxon>
        <taxon>Magnoliopsida</taxon>
        <taxon>eudicotyledons</taxon>
        <taxon>Gunneridae</taxon>
        <taxon>Pentapetalae</taxon>
        <taxon>Dilleniales</taxon>
        <taxon>Dilleniaceae</taxon>
        <taxon>Dillenia</taxon>
    </lineage>
</organism>
<feature type="compositionally biased region" description="Acidic residues" evidence="3">
    <location>
        <begin position="306"/>
        <end position="318"/>
    </location>
</feature>
<dbReference type="InterPro" id="IPR024326">
    <property type="entry name" value="RRP7_C"/>
</dbReference>